<keyword evidence="3" id="KW-1185">Reference proteome</keyword>
<evidence type="ECO:0000313" key="2">
    <source>
        <dbReference type="EMBL" id="QZI86106.1"/>
    </source>
</evidence>
<sequence length="285" mass="31361">MTTIITRIDEIVVEINNKLDVIQKESVSVGKLLIEAKLDMTENGKKYSDFIEWCGLNFNIGKAQASKLMKVATVFEDDERFNGVAMRVLYSLSCNATPEQMDRAADFAASGTLNSAVLNQLLNPVAVVQKEPEAPAQTPEADEKAQKAIEEAINNVQERAEPQDFDAEEVSQSETSTLDDAEKEGLTSEIQELRKALTAANELIKNLQGEKVQHNTAKEMPMLPQFKNACPYAVLGLGQLEAKKITVVKKAFRELIKCGYGKGHEAFELLTKAKDALLADIEAAK</sequence>
<feature type="region of interest" description="Disordered" evidence="1">
    <location>
        <begin position="158"/>
        <end position="185"/>
    </location>
</feature>
<reference evidence="2" key="1">
    <citation type="submission" date="2021-03" db="EMBL/GenBank/DDBJ databases">
        <title>Rapid evolution of virus immunity in the wild.</title>
        <authorList>
            <person name="Piel D."/>
            <person name="Bruto M."/>
            <person name="Labreuche Y."/>
            <person name="Blanquart F."/>
            <person name="Chenivesse S."/>
            <person name="Lepanse S."/>
            <person name="James A."/>
            <person name="Garcia Cruz R."/>
            <person name="Dubert J."/>
            <person name="Petton B."/>
            <person name="Lieberman E."/>
            <person name="Wegner M.K."/>
            <person name="Hussain F.A."/>
            <person name="Kauffman K.K."/>
            <person name="Polz M.F."/>
            <person name="Gandon S."/>
            <person name="Bikard D."/>
            <person name="Le Roux F."/>
        </authorList>
    </citation>
    <scope>NUCLEOTIDE SEQUENCE</scope>
</reference>
<gene>
    <name evidence="2" type="ORF">PODOV006v2_p0012</name>
</gene>
<organism evidence="2 3">
    <name type="scientific">Vibrio phage 15E36.1</name>
    <dbReference type="NCBI Taxonomy" id="2859290"/>
    <lineage>
        <taxon>Viruses</taxon>
        <taxon>Duplodnaviria</taxon>
        <taxon>Heunggongvirae</taxon>
        <taxon>Uroviricota</taxon>
        <taxon>Caudoviricetes</taxon>
        <taxon>Autographivirales</taxon>
        <taxon>Autosignataviridae</taxon>
        <taxon>Colwellvirinae</taxon>
        <taxon>Roscoffvirus</taxon>
        <taxon>Roscoffvirus rv15E36</taxon>
    </lineage>
</organism>
<proteinExistence type="predicted"/>
<accession>A0AAE7XV70</accession>
<evidence type="ECO:0000313" key="3">
    <source>
        <dbReference type="Proteomes" id="UP000828465"/>
    </source>
</evidence>
<dbReference type="EMBL" id="MW865291">
    <property type="protein sequence ID" value="QZI86106.1"/>
    <property type="molecule type" value="Genomic_DNA"/>
</dbReference>
<dbReference type="Proteomes" id="UP000828465">
    <property type="component" value="Segment"/>
</dbReference>
<protein>
    <recommendedName>
        <fullName evidence="4">DUF3102 domain-containing protein</fullName>
    </recommendedName>
</protein>
<feature type="compositionally biased region" description="Acidic residues" evidence="1">
    <location>
        <begin position="163"/>
        <end position="182"/>
    </location>
</feature>
<evidence type="ECO:0000256" key="1">
    <source>
        <dbReference type="SAM" id="MobiDB-lite"/>
    </source>
</evidence>
<name>A0AAE7XV70_9CAUD</name>
<evidence type="ECO:0008006" key="4">
    <source>
        <dbReference type="Google" id="ProtNLM"/>
    </source>
</evidence>